<protein>
    <recommendedName>
        <fullName evidence="4">Thiol:disulfide interchange protein DsbD N-terminal domain-containing protein</fullName>
    </recommendedName>
</protein>
<dbReference type="EMBL" id="CP036347">
    <property type="protein sequence ID" value="QDU04092.1"/>
    <property type="molecule type" value="Genomic_DNA"/>
</dbReference>
<dbReference type="AlphaFoldDB" id="A0A517WFP8"/>
<name>A0A517WFP8_9PLAN</name>
<proteinExistence type="predicted"/>
<dbReference type="Proteomes" id="UP000320722">
    <property type="component" value="Chromosome"/>
</dbReference>
<reference evidence="2 3" key="1">
    <citation type="submission" date="2019-02" db="EMBL/GenBank/DDBJ databases">
        <title>Deep-cultivation of Planctomycetes and their phenomic and genomic characterization uncovers novel biology.</title>
        <authorList>
            <person name="Wiegand S."/>
            <person name="Jogler M."/>
            <person name="Boedeker C."/>
            <person name="Pinto D."/>
            <person name="Vollmers J."/>
            <person name="Rivas-Marin E."/>
            <person name="Kohn T."/>
            <person name="Peeters S.H."/>
            <person name="Heuer A."/>
            <person name="Rast P."/>
            <person name="Oberbeckmann S."/>
            <person name="Bunk B."/>
            <person name="Jeske O."/>
            <person name="Meyerdierks A."/>
            <person name="Storesund J.E."/>
            <person name="Kallscheuer N."/>
            <person name="Luecker S."/>
            <person name="Lage O.M."/>
            <person name="Pohl T."/>
            <person name="Merkel B.J."/>
            <person name="Hornburger P."/>
            <person name="Mueller R.-W."/>
            <person name="Bruemmer F."/>
            <person name="Labrenz M."/>
            <person name="Spormann A.M."/>
            <person name="Op den Camp H."/>
            <person name="Overmann J."/>
            <person name="Amann R."/>
            <person name="Jetten M.S.M."/>
            <person name="Mascher T."/>
            <person name="Medema M.H."/>
            <person name="Devos D.P."/>
            <person name="Kaster A.-K."/>
            <person name="Ovreas L."/>
            <person name="Rohde M."/>
            <person name="Galperin M.Y."/>
            <person name="Jogler C."/>
        </authorList>
    </citation>
    <scope>NUCLEOTIDE SEQUENCE [LARGE SCALE GENOMIC DNA]</scope>
    <source>
        <strain evidence="2 3">V6</strain>
    </source>
</reference>
<dbReference type="Gene3D" id="2.60.40.1250">
    <property type="entry name" value="Thiol:disulfide interchange protein DsbD, N-terminal domain"/>
    <property type="match status" value="1"/>
</dbReference>
<gene>
    <name evidence="2" type="ORF">V6x_38170</name>
</gene>
<dbReference type="InterPro" id="IPR036929">
    <property type="entry name" value="DsbDN_sf"/>
</dbReference>
<feature type="region of interest" description="Disordered" evidence="1">
    <location>
        <begin position="41"/>
        <end position="81"/>
    </location>
</feature>
<organism evidence="2 3">
    <name type="scientific">Gimesia chilikensis</name>
    <dbReference type="NCBI Taxonomy" id="2605989"/>
    <lineage>
        <taxon>Bacteria</taxon>
        <taxon>Pseudomonadati</taxon>
        <taxon>Planctomycetota</taxon>
        <taxon>Planctomycetia</taxon>
        <taxon>Planctomycetales</taxon>
        <taxon>Planctomycetaceae</taxon>
        <taxon>Gimesia</taxon>
    </lineage>
</organism>
<evidence type="ECO:0008006" key="4">
    <source>
        <dbReference type="Google" id="ProtNLM"/>
    </source>
</evidence>
<evidence type="ECO:0000256" key="1">
    <source>
        <dbReference type="SAM" id="MobiDB-lite"/>
    </source>
</evidence>
<dbReference type="PROSITE" id="PS51257">
    <property type="entry name" value="PROKAR_LIPOPROTEIN"/>
    <property type="match status" value="1"/>
</dbReference>
<sequence length="218" mass="24326">MRERIRNTVTMSHNRSFRYLLWLVCSVGLFVGCAEPSSEKQVAEQQAPETNAAAPDHQRAPEDTSEYPDSEQAKYTDHSEGEQVSVVLTVPEQPVQAGMQFPLTVKFEIAPLWEIRTIDAQPEKLATQLELKLPDGFQAQGDWQVPPTGRSMSFDSHPVYSGEAVFQRTIEVGKKVPAGPCSVTCQIHYQACDEQRCLSPVQKDLQVTVQVAEPQKVD</sequence>
<feature type="compositionally biased region" description="Basic and acidic residues" evidence="1">
    <location>
        <begin position="71"/>
        <end position="81"/>
    </location>
</feature>
<evidence type="ECO:0000313" key="2">
    <source>
        <dbReference type="EMBL" id="QDU04092.1"/>
    </source>
</evidence>
<accession>A0A517WFP8</accession>
<evidence type="ECO:0000313" key="3">
    <source>
        <dbReference type="Proteomes" id="UP000320722"/>
    </source>
</evidence>